<dbReference type="MEROPS" id="I03.001"/>
<dbReference type="InterPro" id="IPR002160">
    <property type="entry name" value="Prot_inh_Kunz-lg"/>
</dbReference>
<evidence type="ECO:0000256" key="3">
    <source>
        <dbReference type="SAM" id="SignalP"/>
    </source>
</evidence>
<keyword evidence="3" id="KW-0732">Signal</keyword>
<dbReference type="PRINTS" id="PR00291">
    <property type="entry name" value="KUNITZINHBTR"/>
</dbReference>
<dbReference type="EMBL" id="KN664071">
    <property type="protein sequence ID" value="KHN10907.1"/>
    <property type="molecule type" value="Genomic_DNA"/>
</dbReference>
<dbReference type="Proteomes" id="UP000289340">
    <property type="component" value="Chromosome 8"/>
</dbReference>
<dbReference type="PANTHER" id="PTHR33107">
    <property type="entry name" value="KUNITZ TRYPSIN INHIBITOR 2"/>
    <property type="match status" value="1"/>
</dbReference>
<evidence type="ECO:0000313" key="6">
    <source>
        <dbReference type="Proteomes" id="UP000289340"/>
    </source>
</evidence>
<comment type="similarity">
    <text evidence="1">Belongs to the protease inhibitor I3 (leguminous Kunitz-type inhibitor) family.</text>
</comment>
<evidence type="ECO:0000313" key="5">
    <source>
        <dbReference type="EMBL" id="RZC00157.1"/>
    </source>
</evidence>
<proteinExistence type="inferred from homology"/>
<dbReference type="AlphaFoldDB" id="A0A0B2PTP2"/>
<dbReference type="PROSITE" id="PS00283">
    <property type="entry name" value="SOYBEAN_KUNITZ"/>
    <property type="match status" value="1"/>
</dbReference>
<name>A0A0B2PTP2_GLYSO</name>
<keyword evidence="6" id="KW-1185">Reference proteome</keyword>
<dbReference type="EMBL" id="QZWG01000008">
    <property type="protein sequence ID" value="RZC00157.1"/>
    <property type="molecule type" value="Genomic_DNA"/>
</dbReference>
<keyword evidence="2" id="KW-1015">Disulfide bond</keyword>
<sequence>MKRTPILFPLFFLLCAFTSYLPSATADDDHVYDTDGDKLQYGVNYFVLPVIRGNGGGIQVAKAGNETCPLTVVQSGNELSEGLPIKIASRSAGVAFITQGQLFKSIQFGVFPSTLRPGCPPSPIPSKWDPPSKWTIVEGLPERGLAVKLVGYQNRVSGWFSIVKVADDASSSSVGYKLVFCLWPEEEVAIHLCKNVGIRTDGKGIRRLVLSENTPLVVQFQKFRSALALNNHVLSASV</sequence>
<dbReference type="PANTHER" id="PTHR33107:SF81">
    <property type="entry name" value="TRYPSIN INHIBITOR A"/>
    <property type="match status" value="1"/>
</dbReference>
<feature type="signal peptide" evidence="3">
    <location>
        <begin position="1"/>
        <end position="26"/>
    </location>
</feature>
<dbReference type="InterPro" id="IPR011065">
    <property type="entry name" value="Kunitz_inhibitor_STI-like_sf"/>
</dbReference>
<accession>A0A0B2PTP2</accession>
<dbReference type="SMART" id="SM00452">
    <property type="entry name" value="STI"/>
    <property type="match status" value="1"/>
</dbReference>
<reference evidence="5 6" key="2">
    <citation type="submission" date="2018-09" db="EMBL/GenBank/DDBJ databases">
        <title>A high-quality reference genome of wild soybean provides a powerful tool to mine soybean genomes.</title>
        <authorList>
            <person name="Xie M."/>
            <person name="Chung C.Y.L."/>
            <person name="Li M.-W."/>
            <person name="Wong F.-L."/>
            <person name="Chan T.-F."/>
            <person name="Lam H.-M."/>
        </authorList>
    </citation>
    <scope>NUCLEOTIDE SEQUENCE [LARGE SCALE GENOMIC DNA]</scope>
    <source>
        <strain evidence="6">cv. W05</strain>
        <tissue evidence="5">Hypocotyl of etiolated seedlings</tissue>
    </source>
</reference>
<dbReference type="Gramene" id="XM_028390485.1">
    <property type="protein sequence ID" value="XP_028246286.1"/>
    <property type="gene ID" value="LOC114423655"/>
</dbReference>
<dbReference type="Pfam" id="PF00197">
    <property type="entry name" value="Kunitz_legume"/>
    <property type="match status" value="1"/>
</dbReference>
<dbReference type="SUPFAM" id="SSF50386">
    <property type="entry name" value="STI-like"/>
    <property type="match status" value="1"/>
</dbReference>
<organism evidence="4">
    <name type="scientific">Glycine soja</name>
    <name type="common">Wild soybean</name>
    <dbReference type="NCBI Taxonomy" id="3848"/>
    <lineage>
        <taxon>Eukaryota</taxon>
        <taxon>Viridiplantae</taxon>
        <taxon>Streptophyta</taxon>
        <taxon>Embryophyta</taxon>
        <taxon>Tracheophyta</taxon>
        <taxon>Spermatophyta</taxon>
        <taxon>Magnoliopsida</taxon>
        <taxon>eudicotyledons</taxon>
        <taxon>Gunneridae</taxon>
        <taxon>Pentapetalae</taxon>
        <taxon>rosids</taxon>
        <taxon>fabids</taxon>
        <taxon>Fabales</taxon>
        <taxon>Fabaceae</taxon>
        <taxon>Papilionoideae</taxon>
        <taxon>50 kb inversion clade</taxon>
        <taxon>NPAAA clade</taxon>
        <taxon>indigoferoid/millettioid clade</taxon>
        <taxon>Phaseoleae</taxon>
        <taxon>Glycine</taxon>
        <taxon>Glycine subgen. Soja</taxon>
    </lineage>
</organism>
<dbReference type="Proteomes" id="UP000053555">
    <property type="component" value="Unassembled WGS sequence"/>
</dbReference>
<gene>
    <name evidence="5" type="ORF">D0Y65_022499</name>
    <name evidence="4" type="ORF">glysoja_026642</name>
</gene>
<evidence type="ECO:0000313" key="4">
    <source>
        <dbReference type="EMBL" id="KHN10907.1"/>
    </source>
</evidence>
<dbReference type="GO" id="GO:0004866">
    <property type="term" value="F:endopeptidase inhibitor activity"/>
    <property type="evidence" value="ECO:0007669"/>
    <property type="project" value="InterPro"/>
</dbReference>
<evidence type="ECO:0000256" key="1">
    <source>
        <dbReference type="ARBA" id="ARBA00005440"/>
    </source>
</evidence>
<protein>
    <submittedName>
        <fullName evidence="4">Kunitz-type trypsin inhibitor KTI1</fullName>
    </submittedName>
</protein>
<reference evidence="4" key="1">
    <citation type="submission" date="2014-07" db="EMBL/GenBank/DDBJ databases">
        <title>Identification of a novel salt tolerance gene in wild soybean by whole-genome sequencing.</title>
        <authorList>
            <person name="Lam H.-M."/>
            <person name="Qi X."/>
            <person name="Li M.-W."/>
            <person name="Liu X."/>
            <person name="Xie M."/>
            <person name="Ni M."/>
            <person name="Xu X."/>
        </authorList>
    </citation>
    <scope>NUCLEOTIDE SEQUENCE [LARGE SCALE GENOMIC DNA]</scope>
    <source>
        <tissue evidence="4">Root</tissue>
    </source>
</reference>
<feature type="chain" id="PRO_5040666435" evidence="3">
    <location>
        <begin position="27"/>
        <end position="238"/>
    </location>
</feature>
<evidence type="ECO:0000256" key="2">
    <source>
        <dbReference type="ARBA" id="ARBA00023157"/>
    </source>
</evidence>
<dbReference type="Gene3D" id="2.80.10.50">
    <property type="match status" value="1"/>
</dbReference>